<dbReference type="AlphaFoldDB" id="A0A6C0JXJ5"/>
<proteinExistence type="predicted"/>
<protein>
    <recommendedName>
        <fullName evidence="3">MIF4G domain-containing protein</fullName>
    </recommendedName>
</protein>
<feature type="region of interest" description="Disordered" evidence="1">
    <location>
        <begin position="49"/>
        <end position="112"/>
    </location>
</feature>
<dbReference type="EMBL" id="MN740737">
    <property type="protein sequence ID" value="QHU09430.1"/>
    <property type="molecule type" value="Genomic_DNA"/>
</dbReference>
<reference evidence="2" key="1">
    <citation type="journal article" date="2020" name="Nature">
        <title>Giant virus diversity and host interactions through global metagenomics.</title>
        <authorList>
            <person name="Schulz F."/>
            <person name="Roux S."/>
            <person name="Paez-Espino D."/>
            <person name="Jungbluth S."/>
            <person name="Walsh D.A."/>
            <person name="Denef V.J."/>
            <person name="McMahon K.D."/>
            <person name="Konstantinidis K.T."/>
            <person name="Eloe-Fadrosh E.A."/>
            <person name="Kyrpides N.C."/>
            <person name="Woyke T."/>
        </authorList>
    </citation>
    <scope>NUCLEOTIDE SEQUENCE</scope>
    <source>
        <strain evidence="2">GVMAG-S-1101164-105</strain>
    </source>
</reference>
<evidence type="ECO:0008006" key="3">
    <source>
        <dbReference type="Google" id="ProtNLM"/>
    </source>
</evidence>
<organism evidence="2">
    <name type="scientific">viral metagenome</name>
    <dbReference type="NCBI Taxonomy" id="1070528"/>
    <lineage>
        <taxon>unclassified sequences</taxon>
        <taxon>metagenomes</taxon>
        <taxon>organismal metagenomes</taxon>
    </lineage>
</organism>
<sequence>MDSMVENIQKQIKAILSLQGSVPKPPPDVCQSIANMKDLIDLQISIGADWRKGSSPEPGSPYRFNSTEPRRQNYRNGETTPISRISSSKSIGSPDNGSPPPPVPKYQSKFKNSTQPVEDKILNNIILSKLNKFSPKTYNEIRDFLYQILGSGEPDLQEMIREFMLLVFKKAAIEETFCALYAKLLSEISGRYSIILSEMHELQKNYIAIFNDIQDSTNKDYNVFVEAQKEKRYRCGYSQFIAELIALDILNIDLLKSTFQIILTNMITFGKLADKKTLLEEYSDCLLRMTKVLKKKNTHFFINARKILYDDNITNINEIIINHANYESVSVKTKFMMMDVLENLK</sequence>
<accession>A0A6C0JXJ5</accession>
<evidence type="ECO:0000313" key="2">
    <source>
        <dbReference type="EMBL" id="QHU09430.1"/>
    </source>
</evidence>
<dbReference type="Gene3D" id="1.25.40.180">
    <property type="match status" value="1"/>
</dbReference>
<name>A0A6C0JXJ5_9ZZZZ</name>
<dbReference type="InterPro" id="IPR016024">
    <property type="entry name" value="ARM-type_fold"/>
</dbReference>
<feature type="compositionally biased region" description="Low complexity" evidence="1">
    <location>
        <begin position="82"/>
        <end position="93"/>
    </location>
</feature>
<evidence type="ECO:0000256" key="1">
    <source>
        <dbReference type="SAM" id="MobiDB-lite"/>
    </source>
</evidence>
<dbReference type="SUPFAM" id="SSF48371">
    <property type="entry name" value="ARM repeat"/>
    <property type="match status" value="1"/>
</dbReference>